<dbReference type="InterPro" id="IPR027417">
    <property type="entry name" value="P-loop_NTPase"/>
</dbReference>
<organism evidence="5 6">
    <name type="scientific">Paraglaciecola aquimarina</name>
    <dbReference type="NCBI Taxonomy" id="1235557"/>
    <lineage>
        <taxon>Bacteria</taxon>
        <taxon>Pseudomonadati</taxon>
        <taxon>Pseudomonadota</taxon>
        <taxon>Gammaproteobacteria</taxon>
        <taxon>Alteromonadales</taxon>
        <taxon>Alteromonadaceae</taxon>
        <taxon>Paraglaciecola</taxon>
    </lineage>
</organism>
<dbReference type="Gene3D" id="3.40.50.300">
    <property type="entry name" value="P-loop containing nucleotide triphosphate hydrolases"/>
    <property type="match status" value="1"/>
</dbReference>
<evidence type="ECO:0000256" key="2">
    <source>
        <dbReference type="ARBA" id="ARBA00022741"/>
    </source>
</evidence>
<dbReference type="PANTHER" id="PTHR42781">
    <property type="entry name" value="SPERMIDINE/PUTRESCINE IMPORT ATP-BINDING PROTEIN POTA"/>
    <property type="match status" value="1"/>
</dbReference>
<keyword evidence="1" id="KW-0813">Transport</keyword>
<protein>
    <submittedName>
        <fullName evidence="5">ATP-binding cassette domain-containing protein</fullName>
    </submittedName>
</protein>
<dbReference type="EMBL" id="JAWDIO010000002">
    <property type="protein sequence ID" value="MDU0354622.1"/>
    <property type="molecule type" value="Genomic_DNA"/>
</dbReference>
<accession>A0ABU3SX80</accession>
<dbReference type="Proteomes" id="UP001247805">
    <property type="component" value="Unassembled WGS sequence"/>
</dbReference>
<gene>
    <name evidence="5" type="ORF">RS130_12450</name>
</gene>
<reference evidence="5 6" key="1">
    <citation type="submission" date="2023-10" db="EMBL/GenBank/DDBJ databases">
        <title>Glaciecola aquimarina strain GGW-M5 nov., isolated from a coastal seawater.</title>
        <authorList>
            <person name="Bayburt H."/>
            <person name="Kim J.M."/>
            <person name="Choi B.J."/>
            <person name="Jeon C.O."/>
        </authorList>
    </citation>
    <scope>NUCLEOTIDE SEQUENCE [LARGE SCALE GENOMIC DNA]</scope>
    <source>
        <strain evidence="5 6">KCTC 32108</strain>
    </source>
</reference>
<dbReference type="InterPro" id="IPR003593">
    <property type="entry name" value="AAA+_ATPase"/>
</dbReference>
<comment type="caution">
    <text evidence="5">The sequence shown here is derived from an EMBL/GenBank/DDBJ whole genome shotgun (WGS) entry which is preliminary data.</text>
</comment>
<dbReference type="PROSITE" id="PS50893">
    <property type="entry name" value="ABC_TRANSPORTER_2"/>
    <property type="match status" value="1"/>
</dbReference>
<dbReference type="GO" id="GO:0005524">
    <property type="term" value="F:ATP binding"/>
    <property type="evidence" value="ECO:0007669"/>
    <property type="project" value="UniProtKB-KW"/>
</dbReference>
<evidence type="ECO:0000313" key="5">
    <source>
        <dbReference type="EMBL" id="MDU0354622.1"/>
    </source>
</evidence>
<evidence type="ECO:0000256" key="1">
    <source>
        <dbReference type="ARBA" id="ARBA00022448"/>
    </source>
</evidence>
<evidence type="ECO:0000313" key="6">
    <source>
        <dbReference type="Proteomes" id="UP001247805"/>
    </source>
</evidence>
<keyword evidence="2" id="KW-0547">Nucleotide-binding</keyword>
<feature type="domain" description="ABC transporter" evidence="4">
    <location>
        <begin position="2"/>
        <end position="226"/>
    </location>
</feature>
<dbReference type="InterPro" id="IPR003439">
    <property type="entry name" value="ABC_transporter-like_ATP-bd"/>
</dbReference>
<dbReference type="RefSeq" id="WP_316026208.1">
    <property type="nucleotide sequence ID" value="NZ_JAWDIO010000002.1"/>
</dbReference>
<evidence type="ECO:0000259" key="4">
    <source>
        <dbReference type="PROSITE" id="PS50893"/>
    </source>
</evidence>
<dbReference type="Pfam" id="PF00005">
    <property type="entry name" value="ABC_tran"/>
    <property type="match status" value="1"/>
</dbReference>
<dbReference type="InterPro" id="IPR017871">
    <property type="entry name" value="ABC_transporter-like_CS"/>
</dbReference>
<dbReference type="SMART" id="SM00382">
    <property type="entry name" value="AAA"/>
    <property type="match status" value="1"/>
</dbReference>
<name>A0ABU3SX80_9ALTE</name>
<evidence type="ECO:0000256" key="3">
    <source>
        <dbReference type="ARBA" id="ARBA00022840"/>
    </source>
</evidence>
<proteinExistence type="predicted"/>
<dbReference type="InterPro" id="IPR050093">
    <property type="entry name" value="ABC_SmlMolc_Importer"/>
</dbReference>
<dbReference type="PROSITE" id="PS00211">
    <property type="entry name" value="ABC_TRANSPORTER_1"/>
    <property type="match status" value="1"/>
</dbReference>
<sequence length="226" mass="25130">MLRINNCQIHTSNGLIALPDITLEQGELLVLTGPSGMGKSTFLHWVLGDDMAHANISAELILNKKRLNDLQVEQRRIGLLMQDVYLFPHLNVLDNICFALPASITNQQGKKQNKQQRRDTAMTLLNKIDMGYVAEHFSEQLSGGERSRVGLVRALANAPQALLMDEPFAALDPSTSAKVSQWTFAQLQQQGVPSIMVSHDIDNIPAHAQHLNLAEYFQPNSREKAL</sequence>
<dbReference type="PANTHER" id="PTHR42781:SF4">
    <property type="entry name" value="SPERMIDINE_PUTRESCINE IMPORT ATP-BINDING PROTEIN POTA"/>
    <property type="match status" value="1"/>
</dbReference>
<dbReference type="SUPFAM" id="SSF52540">
    <property type="entry name" value="P-loop containing nucleoside triphosphate hydrolases"/>
    <property type="match status" value="1"/>
</dbReference>
<keyword evidence="6" id="KW-1185">Reference proteome</keyword>
<keyword evidence="3 5" id="KW-0067">ATP-binding</keyword>